<proteinExistence type="predicted"/>
<dbReference type="SUPFAM" id="SSF46938">
    <property type="entry name" value="CRAL/TRIO N-terminal domain"/>
    <property type="match status" value="1"/>
</dbReference>
<dbReference type="STRING" id="94130.A0A2Z6RC35"/>
<dbReference type="SMART" id="SM01100">
    <property type="entry name" value="CRAL_TRIO_N"/>
    <property type="match status" value="1"/>
</dbReference>
<dbReference type="AlphaFoldDB" id="A0A2Z6RC35"/>
<dbReference type="Proteomes" id="UP000247702">
    <property type="component" value="Unassembled WGS sequence"/>
</dbReference>
<organism evidence="2 3">
    <name type="scientific">Rhizophagus clarus</name>
    <dbReference type="NCBI Taxonomy" id="94130"/>
    <lineage>
        <taxon>Eukaryota</taxon>
        <taxon>Fungi</taxon>
        <taxon>Fungi incertae sedis</taxon>
        <taxon>Mucoromycota</taxon>
        <taxon>Glomeromycotina</taxon>
        <taxon>Glomeromycetes</taxon>
        <taxon>Glomerales</taxon>
        <taxon>Glomeraceae</taxon>
        <taxon>Rhizophagus</taxon>
    </lineage>
</organism>
<dbReference type="CDD" id="cd00170">
    <property type="entry name" value="SEC14"/>
    <property type="match status" value="1"/>
</dbReference>
<name>A0A2Z6RC35_9GLOM</name>
<dbReference type="PANTHER" id="PTHR46590:SF1">
    <property type="entry name" value="PHOSPHATIDYLINOSITOL TRANSFER PROTEIN CSR1"/>
    <property type="match status" value="1"/>
</dbReference>
<evidence type="ECO:0000313" key="3">
    <source>
        <dbReference type="Proteomes" id="UP000247702"/>
    </source>
</evidence>
<dbReference type="PANTHER" id="PTHR46590">
    <property type="entry name" value="PHOSPHATIDYLINOSITOL TRANSFER PROTEIN CSR1-RELATED"/>
    <property type="match status" value="1"/>
</dbReference>
<keyword evidence="3" id="KW-1185">Reference proteome</keyword>
<dbReference type="InterPro" id="IPR011074">
    <property type="entry name" value="CRAL/TRIO_N_dom"/>
</dbReference>
<dbReference type="SUPFAM" id="SSF52087">
    <property type="entry name" value="CRAL/TRIO domain"/>
    <property type="match status" value="1"/>
</dbReference>
<dbReference type="Pfam" id="PF00650">
    <property type="entry name" value="CRAL_TRIO"/>
    <property type="match status" value="1"/>
</dbReference>
<reference evidence="2 3" key="1">
    <citation type="submission" date="2017-11" db="EMBL/GenBank/DDBJ databases">
        <title>The genome of Rhizophagus clarus HR1 reveals common genetic basis of auxotrophy among arbuscular mycorrhizal fungi.</title>
        <authorList>
            <person name="Kobayashi Y."/>
        </authorList>
    </citation>
    <scope>NUCLEOTIDE SEQUENCE [LARGE SCALE GENOMIC DNA]</scope>
    <source>
        <strain evidence="2 3">HR1</strain>
    </source>
</reference>
<evidence type="ECO:0000313" key="2">
    <source>
        <dbReference type="EMBL" id="GBB95504.1"/>
    </source>
</evidence>
<dbReference type="PROSITE" id="PS50191">
    <property type="entry name" value="CRAL_TRIO"/>
    <property type="match status" value="1"/>
</dbReference>
<accession>A0A2Z6RC35</accession>
<dbReference type="InterPro" id="IPR052432">
    <property type="entry name" value="PITP/CRAL-TRIO"/>
</dbReference>
<evidence type="ECO:0000259" key="1">
    <source>
        <dbReference type="PROSITE" id="PS50191"/>
    </source>
</evidence>
<dbReference type="InterPro" id="IPR036273">
    <property type="entry name" value="CRAL/TRIO_N_dom_sf"/>
</dbReference>
<sequence>MGTAIALKQQQEDPKSGHVGTLSKEQCELLRICYTNLFVIFGIIQSEQQNCEFQDKTKNGHKHKNGTKSNNDKYNESAEFISAMEMYSSEELRKAFWILTGADDPDVLLLRFLRARKWDVEKAIIMLISTVKWRLQFDVNEIIRSGELGMEKHFAEKNIKGLRIQFTSGKSFVRGTDNEGRPITYVNVKAHKKDEQTLEVLQMFTIYVMETVRLMIQPPIETGCLIFNMEGFSLANMDLQYVKFMIQCFEAYYPESLGILLIHKAPWVFSQVWKIITPLLDPVVASKIHFTKTEQDLKKFIPQEHLIEELGGKDKWNYKYIPPTEEENYRMKDETKKKELMEIKTKLEYDFENIIKKWIEDPDNEQIIDEKNQLKVKLKRAQLELDPYIRSKTYYHRAGILDDERNVNWKYIH</sequence>
<dbReference type="EMBL" id="BEXD01001724">
    <property type="protein sequence ID" value="GBB95504.1"/>
    <property type="molecule type" value="Genomic_DNA"/>
</dbReference>
<gene>
    <name evidence="2" type="ORF">RclHR1_02550016</name>
</gene>
<comment type="caution">
    <text evidence="2">The sequence shown here is derived from an EMBL/GenBank/DDBJ whole genome shotgun (WGS) entry which is preliminary data.</text>
</comment>
<dbReference type="Pfam" id="PF03765">
    <property type="entry name" value="CRAL_TRIO_N"/>
    <property type="match status" value="1"/>
</dbReference>
<dbReference type="SMART" id="SM00516">
    <property type="entry name" value="SEC14"/>
    <property type="match status" value="1"/>
</dbReference>
<dbReference type="Gene3D" id="3.40.525.10">
    <property type="entry name" value="CRAL-TRIO lipid binding domain"/>
    <property type="match status" value="1"/>
</dbReference>
<feature type="domain" description="CRAL-TRIO" evidence="1">
    <location>
        <begin position="173"/>
        <end position="318"/>
    </location>
</feature>
<dbReference type="InterPro" id="IPR001251">
    <property type="entry name" value="CRAL-TRIO_dom"/>
</dbReference>
<dbReference type="InterPro" id="IPR036865">
    <property type="entry name" value="CRAL-TRIO_dom_sf"/>
</dbReference>
<protein>
    <recommendedName>
        <fullName evidence="1">CRAL-TRIO domain-containing protein</fullName>
    </recommendedName>
</protein>